<gene>
    <name evidence="1" type="ORF">F4821DRAFT_61017</name>
</gene>
<keyword evidence="1" id="KW-0560">Oxidoreductase</keyword>
<proteinExistence type="predicted"/>
<accession>A0ACC0D9V9</accession>
<organism evidence="1 2">
    <name type="scientific">Hypoxylon rubiginosum</name>
    <dbReference type="NCBI Taxonomy" id="110542"/>
    <lineage>
        <taxon>Eukaryota</taxon>
        <taxon>Fungi</taxon>
        <taxon>Dikarya</taxon>
        <taxon>Ascomycota</taxon>
        <taxon>Pezizomycotina</taxon>
        <taxon>Sordariomycetes</taxon>
        <taxon>Xylariomycetidae</taxon>
        <taxon>Xylariales</taxon>
        <taxon>Hypoxylaceae</taxon>
        <taxon>Hypoxylon</taxon>
    </lineage>
</organism>
<reference evidence="1 2" key="1">
    <citation type="journal article" date="2022" name="New Phytol.">
        <title>Ecological generalism drives hyperdiversity of secondary metabolite gene clusters in xylarialean endophytes.</title>
        <authorList>
            <person name="Franco M.E.E."/>
            <person name="Wisecaver J.H."/>
            <person name="Arnold A.E."/>
            <person name="Ju Y.M."/>
            <person name="Slot J.C."/>
            <person name="Ahrendt S."/>
            <person name="Moore L.P."/>
            <person name="Eastman K.E."/>
            <person name="Scott K."/>
            <person name="Konkel Z."/>
            <person name="Mondo S.J."/>
            <person name="Kuo A."/>
            <person name="Hayes R.D."/>
            <person name="Haridas S."/>
            <person name="Andreopoulos B."/>
            <person name="Riley R."/>
            <person name="LaButti K."/>
            <person name="Pangilinan J."/>
            <person name="Lipzen A."/>
            <person name="Amirebrahimi M."/>
            <person name="Yan J."/>
            <person name="Adam C."/>
            <person name="Keymanesh K."/>
            <person name="Ng V."/>
            <person name="Louie K."/>
            <person name="Northen T."/>
            <person name="Drula E."/>
            <person name="Henrissat B."/>
            <person name="Hsieh H.M."/>
            <person name="Youens-Clark K."/>
            <person name="Lutzoni F."/>
            <person name="Miadlikowska J."/>
            <person name="Eastwood D.C."/>
            <person name="Hamelin R.C."/>
            <person name="Grigoriev I.V."/>
            <person name="U'Ren J.M."/>
        </authorList>
    </citation>
    <scope>NUCLEOTIDE SEQUENCE [LARGE SCALE GENOMIC DNA]</scope>
    <source>
        <strain evidence="1 2">ER1909</strain>
    </source>
</reference>
<sequence length="511" mass="58031">MSDDKRIKSVAVVGAGAAGAITAAALKAENYFERIQVYERRETPGGTWIFDADPKPSLAIRPGRLPPDVDPPLEIPKELPQITPPNQQERFSKTPIYNSLTTNVPDIAMCFSDRRFAYGPFAPHYVPRQYVENYFSAHKTDDLLVLNTTVEDITKLKPTTSQDRPEKWRLTLRKYDPARHVDVWWQETFDAVILANGHYSVPYIPHVPGLEEYTQKFPSRVQHSKYYRSPLPYAGKRVLVIGNSASGHDVTAELVSAASLPVLQSRRSPSRWDGDLPPPGISWKPVIRQFLASGRIVFADDTYVDDVDVVLYCTGYKPSFPFWDGEANGGPLWDYKNDKLARAYQHTFFRDHATLGIVGLPRALTFRSFEYQAIALARLFSGRNAAPLPSDAEQEAWERERLEDVRRRGTKFHDVQWETGETFDWLEGLFRIAGLGTLRGEGRIPPPLTEELIWAVEHIRKYPEPGRGEEGGKKNEDEINMTISDKAKPVDTQDAEWVLVERQHKDLLAFI</sequence>
<evidence type="ECO:0000313" key="2">
    <source>
        <dbReference type="Proteomes" id="UP001497680"/>
    </source>
</evidence>
<evidence type="ECO:0000313" key="1">
    <source>
        <dbReference type="EMBL" id="KAI6089300.1"/>
    </source>
</evidence>
<keyword evidence="1" id="KW-0503">Monooxygenase</keyword>
<comment type="caution">
    <text evidence="1">The sequence shown here is derived from an EMBL/GenBank/DDBJ whole genome shotgun (WGS) entry which is preliminary data.</text>
</comment>
<protein>
    <submittedName>
        <fullName evidence="1">Dimethylaniline monooxygenase</fullName>
    </submittedName>
</protein>
<name>A0ACC0D9V9_9PEZI</name>
<dbReference type="EMBL" id="MU394296">
    <property type="protein sequence ID" value="KAI6089300.1"/>
    <property type="molecule type" value="Genomic_DNA"/>
</dbReference>
<dbReference type="Proteomes" id="UP001497680">
    <property type="component" value="Unassembled WGS sequence"/>
</dbReference>
<keyword evidence="2" id="KW-1185">Reference proteome</keyword>